<feature type="region of interest" description="Disordered" evidence="1">
    <location>
        <begin position="66"/>
        <end position="158"/>
    </location>
</feature>
<protein>
    <submittedName>
        <fullName evidence="2">Uncharacterized protein</fullName>
    </submittedName>
</protein>
<dbReference type="InterPro" id="IPR004242">
    <property type="entry name" value="Transposase_21"/>
</dbReference>
<sequence>MPSSSIPSSSRPQPTGERNPGGPQYICNCIKYCKGIPRSVSQRKYELHAPFRVRPEDVLAHFQPASAPATRSTATQPNSRNAHINQEFSDVPPLAEDTYADNDEDDTRGGAGEGYAHRVASAGNTRPPHAATSPGPAPVGHRPAEDEDDSSPEPPLLDVELEGEGQSAEDVGALQYVHRKEVREAQMFAERLASAKLEDSGMSPESLARLCSPRTASVEVTPQERVGIRMFTAQGDTSEENYADNRAAFMELHPEDQIPTYKQVQRLVARITGIEAIRMDMCPDTCVAFVGPFATLDLCPFCGESRFDVVKLAQGKRVPRQTYQTYPLGPQLQAMWGSPENARLMKHRVAETCRILAEARRNPQAVPLFDDIYYGQAYLDAVQSATNPIREDDMVLMFSIDGAQLYKSKSSDCWFYVWVLFDLPPDARYKKRYVLPGAVIGGPKKPKNVDSFIFPGLYHLAALQREGLPVWDAAENHLFRSYLFLLLVTADGPAMAYLNGLVGHHGALGCRLYCRFLGRNKPGMSMYYPAALCPSPALPSDHPDVSLRGNTSPATEAAATCRKRYEDNLRLVEASHTNAAYARNRLLTGIAKPSIFGGIPRILGVPDVFGADLMHLICLNLTDLIIGLLRGTLACEAPDDKSTWTWAIFMDRETWLTHGRLVAEATPYLPGSLTVRRATLPRRFERVQGMGVPSIRLVCAVHIILQRRISPSSLPLAHRLFIEHAEGIETLYYQRRRERLHFTRQSVHATTHIVPEIARLGPGTLYTQWTLENFIGNITREIKQHSTPYANVSKRARHRCQVNALQALIPSLAKASELPSGALELREGYVLLRALDSLARGVTPSEARAIHDFLRNHRHPVAETWKPLVRRWARLLLPTGQIAMSAWKECQLEARGRKLRRARMIKLTGSPSRFAEVQYYFILDLGNEQRALAMLAPFSPPDPAILQESENTVLACNSPRDEDRAVVDVTEVVAVVAMVPLPLSQEEARQGRNVGRQRFFVVEKPGLEVASLGGIRQELDDLDDDLVM</sequence>
<accession>A0A060SUB9</accession>
<gene>
    <name evidence="2" type="ORF">BN946_scf184544.g1</name>
</gene>
<dbReference type="EMBL" id="CCBP010000688">
    <property type="protein sequence ID" value="CDO78147.1"/>
    <property type="molecule type" value="Genomic_DNA"/>
</dbReference>
<feature type="compositionally biased region" description="Low complexity" evidence="1">
    <location>
        <begin position="66"/>
        <end position="77"/>
    </location>
</feature>
<comment type="caution">
    <text evidence="2">The sequence shown here is derived from an EMBL/GenBank/DDBJ whole genome shotgun (WGS) entry which is preliminary data.</text>
</comment>
<dbReference type="STRING" id="5643.A0A060SUB9"/>
<dbReference type="Proteomes" id="UP000029665">
    <property type="component" value="Unassembled WGS sequence"/>
</dbReference>
<name>A0A060SUB9_PYCCI</name>
<feature type="compositionally biased region" description="Low complexity" evidence="1">
    <location>
        <begin position="1"/>
        <end position="14"/>
    </location>
</feature>
<dbReference type="OMA" id="REMSFIT"/>
<reference evidence="2" key="1">
    <citation type="submission" date="2014-01" db="EMBL/GenBank/DDBJ databases">
        <title>The genome of the white-rot fungus Pycnoporus cinnabarinus: a basidiomycete model with a versatile arsenal for lignocellulosic biomass breakdown.</title>
        <authorList>
            <person name="Levasseur A."/>
            <person name="Lomascolo A."/>
            <person name="Ruiz-Duenas F.J."/>
            <person name="Uzan E."/>
            <person name="Piumi F."/>
            <person name="Kues U."/>
            <person name="Ram A.F.J."/>
            <person name="Murat C."/>
            <person name="Haon M."/>
            <person name="Benoit I."/>
            <person name="Arfi Y."/>
            <person name="Chevret D."/>
            <person name="Drula E."/>
            <person name="Kwon M.J."/>
            <person name="Gouret P."/>
            <person name="Lesage-Meessen L."/>
            <person name="Lombard V."/>
            <person name="Mariette J."/>
            <person name="Noirot C."/>
            <person name="Park J."/>
            <person name="Patyshakuliyeva A."/>
            <person name="Wieneger R.A.B."/>
            <person name="Wosten H.A.B."/>
            <person name="Martin F."/>
            <person name="Coutinho P.M."/>
            <person name="de Vries R."/>
            <person name="Martinez A.T."/>
            <person name="Klopp C."/>
            <person name="Pontarotti P."/>
            <person name="Henrissat B."/>
            <person name="Record E."/>
        </authorList>
    </citation>
    <scope>NUCLEOTIDE SEQUENCE [LARGE SCALE GENOMIC DNA]</scope>
    <source>
        <strain evidence="2">BRFM137</strain>
    </source>
</reference>
<evidence type="ECO:0000313" key="3">
    <source>
        <dbReference type="Proteomes" id="UP000029665"/>
    </source>
</evidence>
<proteinExistence type="predicted"/>
<dbReference type="OrthoDB" id="2669721at2759"/>
<dbReference type="AlphaFoldDB" id="A0A060SUB9"/>
<feature type="region of interest" description="Disordered" evidence="1">
    <location>
        <begin position="1"/>
        <end position="22"/>
    </location>
</feature>
<evidence type="ECO:0000256" key="1">
    <source>
        <dbReference type="SAM" id="MobiDB-lite"/>
    </source>
</evidence>
<dbReference type="Pfam" id="PF02992">
    <property type="entry name" value="Transposase_21"/>
    <property type="match status" value="1"/>
</dbReference>
<feature type="compositionally biased region" description="Polar residues" evidence="1">
    <location>
        <begin position="78"/>
        <end position="88"/>
    </location>
</feature>
<dbReference type="HOGENOM" id="CLU_007337_0_2_1"/>
<evidence type="ECO:0000313" key="2">
    <source>
        <dbReference type="EMBL" id="CDO78147.1"/>
    </source>
</evidence>
<organism evidence="2 3">
    <name type="scientific">Pycnoporus cinnabarinus</name>
    <name type="common">Cinnabar-red polypore</name>
    <name type="synonym">Trametes cinnabarina</name>
    <dbReference type="NCBI Taxonomy" id="5643"/>
    <lineage>
        <taxon>Eukaryota</taxon>
        <taxon>Fungi</taxon>
        <taxon>Dikarya</taxon>
        <taxon>Basidiomycota</taxon>
        <taxon>Agaricomycotina</taxon>
        <taxon>Agaricomycetes</taxon>
        <taxon>Polyporales</taxon>
        <taxon>Polyporaceae</taxon>
        <taxon>Trametes</taxon>
    </lineage>
</organism>
<keyword evidence="3" id="KW-1185">Reference proteome</keyword>